<feature type="transmembrane region" description="Helical" evidence="1">
    <location>
        <begin position="72"/>
        <end position="94"/>
    </location>
</feature>
<name>A0A345CNR8_9GAMM</name>
<feature type="transmembrane region" description="Helical" evidence="1">
    <location>
        <begin position="127"/>
        <end position="146"/>
    </location>
</feature>
<reference evidence="2 3" key="1">
    <citation type="submission" date="2016-01" db="EMBL/GenBank/DDBJ databases">
        <authorList>
            <person name="Oliw E.H."/>
        </authorList>
    </citation>
    <scope>NUCLEOTIDE SEQUENCE [LARGE SCALE GENOMIC DNA]</scope>
    <source>
        <strain evidence="2 3">MDcuke</strain>
    </source>
</reference>
<dbReference type="Proteomes" id="UP000264980">
    <property type="component" value="Chromosome"/>
</dbReference>
<feature type="transmembrane region" description="Helical" evidence="1">
    <location>
        <begin position="38"/>
        <end position="60"/>
    </location>
</feature>
<evidence type="ECO:0000313" key="2">
    <source>
        <dbReference type="EMBL" id="AXF75085.1"/>
    </source>
</evidence>
<sequence>MIQRLFRLPIQRFKLVPFDQWKENVGWVIEVLGKSFNLFFVSNKFTIIASVIVWVLVWLYSLRLCASQGKNAIFVSLFSFLTVTGIISSFIISYDLPADISARFFINIICFVVITSALGYSFSRNPLILMVLALYIASSAYSYSIIKTPLYDQEEQTKNFVTFLKKHNLHFGYGDYWKYSNSVNWLSSGSIHISPVIFDESDYHIQFDNVRVQTMKSWLTESYVKTSPDRQFVAIPGIESEASANSRIDAIRKQLGNPDETLIFQDLTLFVYNHRIPLQ</sequence>
<evidence type="ECO:0000256" key="1">
    <source>
        <dbReference type="SAM" id="Phobius"/>
    </source>
</evidence>
<dbReference type="EMBL" id="CP013970">
    <property type="protein sequence ID" value="AXF75085.1"/>
    <property type="molecule type" value="Genomic_DNA"/>
</dbReference>
<proteinExistence type="predicted"/>
<keyword evidence="1" id="KW-1133">Transmembrane helix</keyword>
<protein>
    <submittedName>
        <fullName evidence="2">Uncharacterized protein</fullName>
    </submittedName>
</protein>
<keyword evidence="1" id="KW-0472">Membrane</keyword>
<evidence type="ECO:0000313" key="3">
    <source>
        <dbReference type="Proteomes" id="UP000264980"/>
    </source>
</evidence>
<dbReference type="RefSeq" id="WP_233478917.1">
    <property type="nucleotide sequence ID" value="NZ_CP013970.1"/>
</dbReference>
<feature type="transmembrane region" description="Helical" evidence="1">
    <location>
        <begin position="100"/>
        <end position="120"/>
    </location>
</feature>
<accession>A0A345CNR8</accession>
<organism evidence="2 3">
    <name type="scientific">Erwinia tracheiphila</name>
    <dbReference type="NCBI Taxonomy" id="65700"/>
    <lineage>
        <taxon>Bacteria</taxon>
        <taxon>Pseudomonadati</taxon>
        <taxon>Pseudomonadota</taxon>
        <taxon>Gammaproteobacteria</taxon>
        <taxon>Enterobacterales</taxon>
        <taxon>Erwiniaceae</taxon>
        <taxon>Erwinia</taxon>
    </lineage>
</organism>
<dbReference type="AlphaFoldDB" id="A0A345CNR8"/>
<keyword evidence="1" id="KW-0812">Transmembrane</keyword>
<gene>
    <name evidence="2" type="ORF">AV903_01515</name>
</gene>